<reference evidence="2 3" key="1">
    <citation type="submission" date="2019-12" db="EMBL/GenBank/DDBJ databases">
        <title>Genomic-based taxomic classification of the family Erythrobacteraceae.</title>
        <authorList>
            <person name="Xu L."/>
        </authorList>
    </citation>
    <scope>NUCLEOTIDE SEQUENCE [LARGE SCALE GENOMIC DNA]</scope>
    <source>
        <strain evidence="2 3">DSM 16225</strain>
    </source>
</reference>
<evidence type="ECO:0000256" key="1">
    <source>
        <dbReference type="ARBA" id="ARBA00022679"/>
    </source>
</evidence>
<dbReference type="Pfam" id="PF13469">
    <property type="entry name" value="Sulfotransfer_3"/>
    <property type="match status" value="1"/>
</dbReference>
<protein>
    <submittedName>
        <fullName evidence="2">Tetratricopeptide repeat protein</fullName>
    </submittedName>
</protein>
<dbReference type="Gene3D" id="1.25.40.10">
    <property type="entry name" value="Tetratricopeptide repeat domain"/>
    <property type="match status" value="1"/>
</dbReference>
<dbReference type="RefSeq" id="WP_160606122.1">
    <property type="nucleotide sequence ID" value="NZ_WTYF01000003.1"/>
</dbReference>
<name>A0A844XVC3_9SPHN</name>
<sequence length="535" mass="59740">MNGNVTNGPGAGTISIHPRLFPAREMIEDGKYEQAAQYLIGFLRQNPENPQALAMLGLAANRLGALGQAEHFMRKAIQMGAREYDNRFQLATILNQQARPVPSARMLEALQQERPDANTRLLLASIYEKIGESERARAMYAELAQQHPDHAPTLIAYGHSLRSAGQVDEAVAAYRQAIAADDGFGDAWWGLASIKAKILTDEDIETMRAALAIAIDERNIAPLHFALARAFHDRKQHAEAFEHYKLGNDLRAKSLDYNAEELSSEVSETSRMVDAAYLSKMSQVPVGDAVPVFIISLPRSGSTLLEQMLGSHSQIEPVGELPYAPAILRSFMEMATRRGKLTVPQAITALPNEQAAALGRDYMERAEVHRTEGTRFFLDKLPQNWSNVLFIRKILPQARFIDIRRPAMDCCWSNFTQSFTSAHPSSFTLEDMGRAYADNVRLMAHFDAVAPGMIHHVDYSALVEDPKTQIGAALDYLGLEWEDDILQFHQSDRVVRTPSSEQVRRPLNRDGMEVWRPYAEYLGPLRDTLGDLAEA</sequence>
<dbReference type="Gene3D" id="3.40.50.300">
    <property type="entry name" value="P-loop containing nucleotide triphosphate hydrolases"/>
    <property type="match status" value="1"/>
</dbReference>
<evidence type="ECO:0000313" key="3">
    <source>
        <dbReference type="Proteomes" id="UP000444185"/>
    </source>
</evidence>
<dbReference type="InterPro" id="IPR019734">
    <property type="entry name" value="TPR_rpt"/>
</dbReference>
<proteinExistence type="predicted"/>
<dbReference type="Pfam" id="PF13174">
    <property type="entry name" value="TPR_6"/>
    <property type="match status" value="1"/>
</dbReference>
<comment type="caution">
    <text evidence="2">The sequence shown here is derived from an EMBL/GenBank/DDBJ whole genome shotgun (WGS) entry which is preliminary data.</text>
</comment>
<dbReference type="AlphaFoldDB" id="A0A844XVC3"/>
<keyword evidence="1" id="KW-0808">Transferase</keyword>
<dbReference type="Proteomes" id="UP000444185">
    <property type="component" value="Unassembled WGS sequence"/>
</dbReference>
<dbReference type="SMART" id="SM00028">
    <property type="entry name" value="TPR"/>
    <property type="match status" value="4"/>
</dbReference>
<accession>A0A844XVC3</accession>
<dbReference type="Pfam" id="PF13432">
    <property type="entry name" value="TPR_16"/>
    <property type="match status" value="2"/>
</dbReference>
<dbReference type="InterPro" id="IPR026634">
    <property type="entry name" value="TPST-like"/>
</dbReference>
<dbReference type="GO" id="GO:0008476">
    <property type="term" value="F:protein-tyrosine sulfotransferase activity"/>
    <property type="evidence" value="ECO:0007669"/>
    <property type="project" value="InterPro"/>
</dbReference>
<keyword evidence="3" id="KW-1185">Reference proteome</keyword>
<gene>
    <name evidence="2" type="ORF">GRI42_00510</name>
</gene>
<dbReference type="EMBL" id="WTYF01000003">
    <property type="protein sequence ID" value="MXO49780.1"/>
    <property type="molecule type" value="Genomic_DNA"/>
</dbReference>
<dbReference type="SUPFAM" id="SSF52540">
    <property type="entry name" value="P-loop containing nucleoside triphosphate hydrolases"/>
    <property type="match status" value="1"/>
</dbReference>
<dbReference type="PANTHER" id="PTHR12788">
    <property type="entry name" value="PROTEIN-TYROSINE SULFOTRANSFERASE 2"/>
    <property type="match status" value="1"/>
</dbReference>
<dbReference type="InterPro" id="IPR027417">
    <property type="entry name" value="P-loop_NTPase"/>
</dbReference>
<organism evidence="2 3">
    <name type="scientific">Qipengyuania gaetbuli</name>
    <dbReference type="NCBI Taxonomy" id="266952"/>
    <lineage>
        <taxon>Bacteria</taxon>
        <taxon>Pseudomonadati</taxon>
        <taxon>Pseudomonadota</taxon>
        <taxon>Alphaproteobacteria</taxon>
        <taxon>Sphingomonadales</taxon>
        <taxon>Erythrobacteraceae</taxon>
        <taxon>Qipengyuania</taxon>
    </lineage>
</organism>
<dbReference type="OrthoDB" id="9800698at2"/>
<dbReference type="SUPFAM" id="SSF48452">
    <property type="entry name" value="TPR-like"/>
    <property type="match status" value="1"/>
</dbReference>
<dbReference type="PANTHER" id="PTHR12788:SF10">
    <property type="entry name" value="PROTEIN-TYROSINE SULFOTRANSFERASE"/>
    <property type="match status" value="1"/>
</dbReference>
<evidence type="ECO:0000313" key="2">
    <source>
        <dbReference type="EMBL" id="MXO49780.1"/>
    </source>
</evidence>
<dbReference type="InterPro" id="IPR011990">
    <property type="entry name" value="TPR-like_helical_dom_sf"/>
</dbReference>